<dbReference type="PANTHER" id="PTHR36836:SF1">
    <property type="entry name" value="COLANIC ACID BIOSYNTHESIS PROTEIN WCAK"/>
    <property type="match status" value="1"/>
</dbReference>
<accession>A0A931HA01</accession>
<name>A0A931HA01_9SPHN</name>
<evidence type="ECO:0000259" key="1">
    <source>
        <dbReference type="Pfam" id="PF04230"/>
    </source>
</evidence>
<dbReference type="AlphaFoldDB" id="A0A931HA01"/>
<dbReference type="Proteomes" id="UP000617634">
    <property type="component" value="Unassembled WGS sequence"/>
</dbReference>
<reference evidence="2" key="1">
    <citation type="submission" date="2020-11" db="EMBL/GenBank/DDBJ databases">
        <title>Novosphingobium aureum sp. nov., a marine bacterium isolated from sediment of a salt flat.</title>
        <authorList>
            <person name="Yoo Y."/>
            <person name="Kim J.-J."/>
        </authorList>
    </citation>
    <scope>NUCLEOTIDE SEQUENCE</scope>
    <source>
        <strain evidence="2">YJ-S2-02</strain>
    </source>
</reference>
<keyword evidence="2" id="KW-0808">Transferase</keyword>
<comment type="caution">
    <text evidence="2">The sequence shown here is derived from an EMBL/GenBank/DDBJ whole genome shotgun (WGS) entry which is preliminary data.</text>
</comment>
<dbReference type="InterPro" id="IPR007345">
    <property type="entry name" value="Polysacch_pyruvyl_Trfase"/>
</dbReference>
<dbReference type="Pfam" id="PF04230">
    <property type="entry name" value="PS_pyruv_trans"/>
    <property type="match status" value="1"/>
</dbReference>
<dbReference type="PANTHER" id="PTHR36836">
    <property type="entry name" value="COLANIC ACID BIOSYNTHESIS PROTEIN WCAK"/>
    <property type="match status" value="1"/>
</dbReference>
<organism evidence="2 3">
    <name type="scientific">Novosphingobium aureum</name>
    <dbReference type="NCBI Taxonomy" id="2792964"/>
    <lineage>
        <taxon>Bacteria</taxon>
        <taxon>Pseudomonadati</taxon>
        <taxon>Pseudomonadota</taxon>
        <taxon>Alphaproteobacteria</taxon>
        <taxon>Sphingomonadales</taxon>
        <taxon>Sphingomonadaceae</taxon>
        <taxon>Novosphingobium</taxon>
    </lineage>
</organism>
<dbReference type="EMBL" id="JADZGI010000001">
    <property type="protein sequence ID" value="MBH0112095.1"/>
    <property type="molecule type" value="Genomic_DNA"/>
</dbReference>
<keyword evidence="3" id="KW-1185">Reference proteome</keyword>
<dbReference type="GO" id="GO:0016740">
    <property type="term" value="F:transferase activity"/>
    <property type="evidence" value="ECO:0007669"/>
    <property type="project" value="UniProtKB-KW"/>
</dbReference>
<evidence type="ECO:0000313" key="2">
    <source>
        <dbReference type="EMBL" id="MBH0112095.1"/>
    </source>
</evidence>
<protein>
    <submittedName>
        <fullName evidence="2">Polysaccharide pyruvyl transferase family protein</fullName>
    </submittedName>
</protein>
<proteinExistence type="predicted"/>
<sequence length="409" mass="45269">MFLSLYCALKKTYRDCDIVGFANKYDTPEQYAFRIMPYDDYTRGIFKYHLNRAALLEPLLTHAVGLWRKSDKWDGQIAAMDKALREADAIFDASGYTLGSGWSKQGGALLLQTIGIARRYGKKIILMPQSFGPFDWDDGDNTGFLRQVKRELSYCTKIYARESEGYACLTDLGLENVALSADLVIREKAFPTSSDICKVHDDTPVQYPGRGSVGFIVNENICRIGDHEAVTSLYARILDKLIEKGEQVYIVNTSTADKGLVDSVLAKVVDRAGIGVISGEYSSPDLIDIISRFKYIVASRYHSVVFAYRSGVPAIILGWASKYTDLAAHFHQQDYVFDIRDPGVDRMVETIDQMSAKHECEAATIGRCLKDIQSSSVVDDALAALRTQPAGAAFGTGLAPAPIDWQASI</sequence>
<gene>
    <name evidence="2" type="ORF">I5E68_03890</name>
</gene>
<feature type="domain" description="Polysaccharide pyruvyl transferase" evidence="1">
    <location>
        <begin position="8"/>
        <end position="320"/>
    </location>
</feature>
<evidence type="ECO:0000313" key="3">
    <source>
        <dbReference type="Proteomes" id="UP000617634"/>
    </source>
</evidence>